<evidence type="ECO:0000256" key="7">
    <source>
        <dbReference type="SAM" id="Phobius"/>
    </source>
</evidence>
<keyword evidence="5 7" id="KW-0472">Membrane</keyword>
<evidence type="ECO:0000256" key="1">
    <source>
        <dbReference type="ARBA" id="ARBA00004370"/>
    </source>
</evidence>
<dbReference type="Pfam" id="PF25669">
    <property type="entry name" value="SMP_MUG190-like"/>
    <property type="match status" value="2"/>
</dbReference>
<feature type="region of interest" description="Disordered" evidence="6">
    <location>
        <begin position="1405"/>
        <end position="1428"/>
    </location>
</feature>
<protein>
    <recommendedName>
        <fullName evidence="12">Tricalbin</fullName>
    </recommendedName>
</protein>
<dbReference type="GO" id="GO:0016020">
    <property type="term" value="C:membrane"/>
    <property type="evidence" value="ECO:0007669"/>
    <property type="project" value="UniProtKB-SubCell"/>
</dbReference>
<dbReference type="Proteomes" id="UP000696485">
    <property type="component" value="Unassembled WGS sequence"/>
</dbReference>
<proteinExistence type="predicted"/>
<dbReference type="PROSITE" id="PS51847">
    <property type="entry name" value="SMP"/>
    <property type="match status" value="1"/>
</dbReference>
<evidence type="ECO:0000256" key="5">
    <source>
        <dbReference type="ARBA" id="ARBA00023136"/>
    </source>
</evidence>
<keyword evidence="4" id="KW-0446">Lipid-binding</keyword>
<dbReference type="PANTHER" id="PTHR46980:SF2">
    <property type="entry name" value="TRICALBIN-1-RELATED"/>
    <property type="match status" value="1"/>
</dbReference>
<dbReference type="PANTHER" id="PTHR46980">
    <property type="entry name" value="TRICALBIN-1-RELATED"/>
    <property type="match status" value="1"/>
</dbReference>
<feature type="domain" description="C2" evidence="8">
    <location>
        <begin position="432"/>
        <end position="555"/>
    </location>
</feature>
<dbReference type="InterPro" id="IPR035892">
    <property type="entry name" value="C2_domain_sf"/>
</dbReference>
<accession>A0A9P5VM38</accession>
<evidence type="ECO:0000256" key="6">
    <source>
        <dbReference type="SAM" id="MobiDB-lite"/>
    </source>
</evidence>
<evidence type="ECO:0000313" key="10">
    <source>
        <dbReference type="EMBL" id="KAF9331752.1"/>
    </source>
</evidence>
<feature type="transmembrane region" description="Helical" evidence="7">
    <location>
        <begin position="187"/>
        <end position="209"/>
    </location>
</feature>
<dbReference type="CDD" id="cd00030">
    <property type="entry name" value="C2"/>
    <property type="match status" value="1"/>
</dbReference>
<feature type="domain" description="C2" evidence="8">
    <location>
        <begin position="711"/>
        <end position="825"/>
    </location>
</feature>
<dbReference type="InterPro" id="IPR000008">
    <property type="entry name" value="C2_dom"/>
</dbReference>
<dbReference type="GO" id="GO:0008289">
    <property type="term" value="F:lipid binding"/>
    <property type="evidence" value="ECO:0007669"/>
    <property type="project" value="UniProtKB-KW"/>
</dbReference>
<evidence type="ECO:0000256" key="4">
    <source>
        <dbReference type="ARBA" id="ARBA00023121"/>
    </source>
</evidence>
<dbReference type="InterPro" id="IPR052455">
    <property type="entry name" value="Tricalbin_domain"/>
</dbReference>
<dbReference type="PROSITE" id="PS50004">
    <property type="entry name" value="C2"/>
    <property type="match status" value="5"/>
</dbReference>
<evidence type="ECO:0008006" key="12">
    <source>
        <dbReference type="Google" id="ProtNLM"/>
    </source>
</evidence>
<organism evidence="10 11">
    <name type="scientific">Podila minutissima</name>
    <dbReference type="NCBI Taxonomy" id="64525"/>
    <lineage>
        <taxon>Eukaryota</taxon>
        <taxon>Fungi</taxon>
        <taxon>Fungi incertae sedis</taxon>
        <taxon>Mucoromycota</taxon>
        <taxon>Mortierellomycotina</taxon>
        <taxon>Mortierellomycetes</taxon>
        <taxon>Mortierellales</taxon>
        <taxon>Mortierellaceae</taxon>
        <taxon>Podila</taxon>
    </lineage>
</organism>
<dbReference type="Pfam" id="PF24920">
    <property type="entry name" value="C2_TCB1"/>
    <property type="match status" value="1"/>
</dbReference>
<dbReference type="GO" id="GO:0071944">
    <property type="term" value="C:cell periphery"/>
    <property type="evidence" value="ECO:0007669"/>
    <property type="project" value="UniProtKB-ARBA"/>
</dbReference>
<feature type="domain" description="C2" evidence="8">
    <location>
        <begin position="1264"/>
        <end position="1383"/>
    </location>
</feature>
<dbReference type="CDD" id="cd21678">
    <property type="entry name" value="SMP_TCB"/>
    <property type="match status" value="1"/>
</dbReference>
<dbReference type="InterPro" id="IPR037761">
    <property type="entry name" value="C2A_Tricalbin"/>
</dbReference>
<name>A0A9P5VM38_9FUNG</name>
<evidence type="ECO:0000259" key="8">
    <source>
        <dbReference type="PROSITE" id="PS50004"/>
    </source>
</evidence>
<evidence type="ECO:0000256" key="2">
    <source>
        <dbReference type="ARBA" id="ARBA00022448"/>
    </source>
</evidence>
<evidence type="ECO:0000313" key="11">
    <source>
        <dbReference type="Proteomes" id="UP000696485"/>
    </source>
</evidence>
<dbReference type="CDD" id="cd04044">
    <property type="entry name" value="C2A_Tricalbin-like"/>
    <property type="match status" value="1"/>
</dbReference>
<reference evidence="10" key="1">
    <citation type="journal article" date="2020" name="Fungal Divers.">
        <title>Resolving the Mortierellaceae phylogeny through synthesis of multi-gene phylogenetics and phylogenomics.</title>
        <authorList>
            <person name="Vandepol N."/>
            <person name="Liber J."/>
            <person name="Desiro A."/>
            <person name="Na H."/>
            <person name="Kennedy M."/>
            <person name="Barry K."/>
            <person name="Grigoriev I.V."/>
            <person name="Miller A.N."/>
            <person name="O'Donnell K."/>
            <person name="Stajich J.E."/>
            <person name="Bonito G."/>
        </authorList>
    </citation>
    <scope>NUCLEOTIDE SEQUENCE</scope>
    <source>
        <strain evidence="10">NVP1</strain>
    </source>
</reference>
<dbReference type="InterPro" id="IPR031468">
    <property type="entry name" value="SMP_LBD"/>
</dbReference>
<keyword evidence="2" id="KW-0813">Transport</keyword>
<dbReference type="PIRSF" id="PIRSF037232">
    <property type="entry name" value="Tricalbin"/>
    <property type="match status" value="1"/>
</dbReference>
<evidence type="ECO:0000256" key="3">
    <source>
        <dbReference type="ARBA" id="ARBA00023055"/>
    </source>
</evidence>
<dbReference type="EMBL" id="JAAAUY010000303">
    <property type="protein sequence ID" value="KAF9331752.1"/>
    <property type="molecule type" value="Genomic_DNA"/>
</dbReference>
<dbReference type="Pfam" id="PF00168">
    <property type="entry name" value="C2"/>
    <property type="match status" value="5"/>
</dbReference>
<feature type="transmembrane region" description="Helical" evidence="7">
    <location>
        <begin position="338"/>
        <end position="357"/>
    </location>
</feature>
<feature type="region of interest" description="Disordered" evidence="6">
    <location>
        <begin position="1"/>
        <end position="117"/>
    </location>
</feature>
<sequence length="1428" mass="155895">MTTQNDTVVPFPPDISNDDSGLDPGRAEKEHPPGAPIPGQARLNETVGRAVGGTVIPSDIHPSDMPAPKPTGTTDDNKPVPEQTLPPTTHQNDKRNTTSRRSSEDTPSEKQKTTVKDKLEELKNKTVGAYPVKTQIGWLDAYKRTDGSQNEYRDKAIWMEEFASSVLFGAFWHNAAAVIVIPVVCFVVFKLGGGFVSMILIIAFGATYYKNSIRRFRRNARDDITRELIRNTIEDQVESTEWLNNFLSKFWIIYEPVLSATIVQTVDSILVDSTPGFLDSIRLTEFTLGTKAPRVESIKTYPKSESDLVMMDWRVTFAPTDIEDMTPRQLRTQINPKIVLTIRVGKGIVGAGMPILVEDMSFSGIMRIKLKLTSNFPHIKMFDFSFLETPTIDYVLKPVGGDTFGMDIAHIPGLQSFVRDQTHAILGPMMYAPNVYAMDLEQMMTGGASLTAAIGIVQFTIYDAKDLKNSELIGNSDPYVKLRLGNRPELATTAVQENTLNPVWNETNIILINNLNEVVCMEVFDRDNLRKDRPLGQANFDLKSLEEDPIQDDVICKVFRNAKERGSIRIRAAFFPVQKPKVTEDGSEDEPVASNSGILAVNLAQAKDIARTGKTKSLCEVSLNGKVVHSTRRVIGANPAWASDLDLFITDLENAQIHIDVISEGKVLGYYDTSTSSLLKDTENKVDWVTLKGGDGAAKLKMTGVWKPILMGEDLNPSVHKAAIGVARVRVFAGKNLRNVEIGSSSDPYVAISGNKGIVLGRTKTINNNLNPSWDEIHYVPVNSIKQAIDFTVFDYEKLKKDRSLGRARFDMNEIVEEQQDKLGYSAKAAVDRWAPLMQKDGTEKGELHYEVSFFPSLKLAYEATEQESKTPVEALKVSEPAVATDPVAFPEGESLKAQATSLPPGTIQASEALSYESGILVTTLIGGQVDEAGTYCEFYVDSDNSQYKSQRQRSKSPKWNEVVDIFVKELEYAKLSIVVKEKSSMEKDPIVGTFTGNVRQLLETTPREGGLFDILDKNDKCGTLRLKFEFLPVPITLLPRERLDNMGNLTINLVRAKDLVAADRSGASDPYFVFRLNGKDVYKSEAVKKSLNPEYNESFVVPITSRVEDQISFEVFDWNQLGSAKSLGTAALDLRNVQLVLPNEYMIPLKNKQNQGQVQLRIKFMPEFLSSTKRKSGFGSTFVGAAGAVGSGGQAIGRGMASGVGVVGQGAADVTGAVGMGAVKGVGAVGKGVLGGISAGASAIGLHKKGGSDESPPSANAPNPEGPSGHVASSSDVGEPGNLTLHVIEADGLLGVDKSGTSDPYVKVCVGEQSVLKTKVKKETLTPVWNESASMPLTGDALSLSLVVKDHNNIGSNKDLGTCELSVWDYIQPGSEEHPGQYHADFWVPLGGSGGRVHLAFEFEPAPDGTGSMRSTGSRSKRLFSRK</sequence>
<feature type="region of interest" description="Disordered" evidence="6">
    <location>
        <begin position="1248"/>
        <end position="1282"/>
    </location>
</feature>
<feature type="compositionally biased region" description="Basic and acidic residues" evidence="6">
    <location>
        <begin position="91"/>
        <end position="117"/>
    </location>
</feature>
<feature type="domain" description="SMP-LTD" evidence="9">
    <location>
        <begin position="236"/>
        <end position="441"/>
    </location>
</feature>
<keyword evidence="11" id="KW-1185">Reference proteome</keyword>
<dbReference type="Gene3D" id="2.60.40.150">
    <property type="entry name" value="C2 domain"/>
    <property type="match status" value="6"/>
</dbReference>
<feature type="domain" description="C2" evidence="8">
    <location>
        <begin position="1030"/>
        <end position="1150"/>
    </location>
</feature>
<keyword evidence="7" id="KW-0812">Transmembrane</keyword>
<feature type="compositionally biased region" description="Low complexity" evidence="6">
    <location>
        <begin position="1410"/>
        <end position="1419"/>
    </location>
</feature>
<comment type="caution">
    <text evidence="10">The sequence shown here is derived from an EMBL/GenBank/DDBJ whole genome shotgun (WGS) entry which is preliminary data.</text>
</comment>
<dbReference type="InterPro" id="IPR056910">
    <property type="entry name" value="TCB1-3_C2"/>
</dbReference>
<gene>
    <name evidence="10" type="ORF">BG006_005409</name>
</gene>
<dbReference type="SMART" id="SM00239">
    <property type="entry name" value="C2"/>
    <property type="match status" value="6"/>
</dbReference>
<evidence type="ECO:0000259" key="9">
    <source>
        <dbReference type="PROSITE" id="PS51847"/>
    </source>
</evidence>
<feature type="domain" description="C2" evidence="8">
    <location>
        <begin position="904"/>
        <end position="1012"/>
    </location>
</feature>
<dbReference type="InterPro" id="IPR017147">
    <property type="entry name" value="Tricalbin"/>
</dbReference>
<feature type="transmembrane region" description="Helical" evidence="7">
    <location>
        <begin position="162"/>
        <end position="181"/>
    </location>
</feature>
<comment type="subcellular location">
    <subcellularLocation>
        <location evidence="1">Membrane</location>
    </subcellularLocation>
</comment>
<keyword evidence="3" id="KW-0445">Lipid transport</keyword>
<dbReference type="SUPFAM" id="SSF49562">
    <property type="entry name" value="C2 domain (Calcium/lipid-binding domain, CaLB)"/>
    <property type="match status" value="6"/>
</dbReference>
<dbReference type="GO" id="GO:0061817">
    <property type="term" value="P:endoplasmic reticulum-plasma membrane tethering"/>
    <property type="evidence" value="ECO:0007669"/>
    <property type="project" value="InterPro"/>
</dbReference>
<dbReference type="GO" id="GO:0006869">
    <property type="term" value="P:lipid transport"/>
    <property type="evidence" value="ECO:0007669"/>
    <property type="project" value="UniProtKB-KW"/>
</dbReference>
<keyword evidence="7" id="KW-1133">Transmembrane helix</keyword>